<evidence type="ECO:0000313" key="2">
    <source>
        <dbReference type="Proteomes" id="UP001327560"/>
    </source>
</evidence>
<organism evidence="1 2">
    <name type="scientific">Canna indica</name>
    <name type="common">Indian-shot</name>
    <dbReference type="NCBI Taxonomy" id="4628"/>
    <lineage>
        <taxon>Eukaryota</taxon>
        <taxon>Viridiplantae</taxon>
        <taxon>Streptophyta</taxon>
        <taxon>Embryophyta</taxon>
        <taxon>Tracheophyta</taxon>
        <taxon>Spermatophyta</taxon>
        <taxon>Magnoliopsida</taxon>
        <taxon>Liliopsida</taxon>
        <taxon>Zingiberales</taxon>
        <taxon>Cannaceae</taxon>
        <taxon>Canna</taxon>
    </lineage>
</organism>
<dbReference type="EMBL" id="CP136895">
    <property type="protein sequence ID" value="WOL10759.1"/>
    <property type="molecule type" value="Genomic_DNA"/>
</dbReference>
<accession>A0AAQ3KMA7</accession>
<dbReference type="AlphaFoldDB" id="A0AAQ3KMA7"/>
<keyword evidence="2" id="KW-1185">Reference proteome</keyword>
<name>A0AAQ3KMA7_9LILI</name>
<protein>
    <submittedName>
        <fullName evidence="1">Uncharacterized protein</fullName>
    </submittedName>
</protein>
<sequence length="137" mass="15229">MSISGSPARTESRRHSLDVRALARRSGEECALFERGRFYEVYAARRNERLRMRKAEEVAVAEDPGVAVELARRRGSKKAEAARRAVVPEEFPVIRARNLRSPVSARSSKEMKTPCYGAAECYSGCGKRAGGSSVRRL</sequence>
<gene>
    <name evidence="1" type="ORF">Cni_G19518</name>
</gene>
<dbReference type="PANTHER" id="PTHR37259:SF2">
    <property type="entry name" value="OS07G0474300 PROTEIN"/>
    <property type="match status" value="1"/>
</dbReference>
<dbReference type="PANTHER" id="PTHR37259">
    <property type="entry name" value="OS07G0474300 PROTEIN"/>
    <property type="match status" value="1"/>
</dbReference>
<proteinExistence type="predicted"/>
<reference evidence="1 2" key="1">
    <citation type="submission" date="2023-10" db="EMBL/GenBank/DDBJ databases">
        <title>Chromosome-scale genome assembly provides insights into flower coloration mechanisms of Canna indica.</title>
        <authorList>
            <person name="Li C."/>
        </authorList>
    </citation>
    <scope>NUCLEOTIDE SEQUENCE [LARGE SCALE GENOMIC DNA]</scope>
    <source>
        <tissue evidence="1">Flower</tissue>
    </source>
</reference>
<evidence type="ECO:0000313" key="1">
    <source>
        <dbReference type="EMBL" id="WOL10759.1"/>
    </source>
</evidence>
<dbReference type="Proteomes" id="UP001327560">
    <property type="component" value="Chromosome 6"/>
</dbReference>